<keyword evidence="3" id="KW-1185">Reference proteome</keyword>
<name>A0AAN6WCZ2_9PEZI</name>
<dbReference type="Proteomes" id="UP001302321">
    <property type="component" value="Unassembled WGS sequence"/>
</dbReference>
<feature type="region of interest" description="Disordered" evidence="1">
    <location>
        <begin position="65"/>
        <end position="87"/>
    </location>
</feature>
<reference evidence="2" key="2">
    <citation type="submission" date="2023-05" db="EMBL/GenBank/DDBJ databases">
        <authorList>
            <consortium name="Lawrence Berkeley National Laboratory"/>
            <person name="Steindorff A."/>
            <person name="Hensen N."/>
            <person name="Bonometti L."/>
            <person name="Westerberg I."/>
            <person name="Brannstrom I.O."/>
            <person name="Guillou S."/>
            <person name="Cros-Aarteil S."/>
            <person name="Calhoun S."/>
            <person name="Haridas S."/>
            <person name="Kuo A."/>
            <person name="Mondo S."/>
            <person name="Pangilinan J."/>
            <person name="Riley R."/>
            <person name="Labutti K."/>
            <person name="Andreopoulos B."/>
            <person name="Lipzen A."/>
            <person name="Chen C."/>
            <person name="Yanf M."/>
            <person name="Daum C."/>
            <person name="Ng V."/>
            <person name="Clum A."/>
            <person name="Ohm R."/>
            <person name="Martin F."/>
            <person name="Silar P."/>
            <person name="Natvig D."/>
            <person name="Lalanne C."/>
            <person name="Gautier V."/>
            <person name="Ament-Velasquez S.L."/>
            <person name="Kruys A."/>
            <person name="Hutchinson M.I."/>
            <person name="Powell A.J."/>
            <person name="Barry K."/>
            <person name="Miller A.N."/>
            <person name="Grigoriev I.V."/>
            <person name="Debuchy R."/>
            <person name="Gladieux P."/>
            <person name="Thoren M.H."/>
            <person name="Johannesson H."/>
        </authorList>
    </citation>
    <scope>NUCLEOTIDE SEQUENCE</scope>
    <source>
        <strain evidence="2">CBS 892.96</strain>
    </source>
</reference>
<dbReference type="AlphaFoldDB" id="A0AAN6WCZ2"/>
<accession>A0AAN6WCZ2</accession>
<organism evidence="2 3">
    <name type="scientific">Triangularia setosa</name>
    <dbReference type="NCBI Taxonomy" id="2587417"/>
    <lineage>
        <taxon>Eukaryota</taxon>
        <taxon>Fungi</taxon>
        <taxon>Dikarya</taxon>
        <taxon>Ascomycota</taxon>
        <taxon>Pezizomycotina</taxon>
        <taxon>Sordariomycetes</taxon>
        <taxon>Sordariomycetidae</taxon>
        <taxon>Sordariales</taxon>
        <taxon>Podosporaceae</taxon>
        <taxon>Triangularia</taxon>
    </lineage>
</organism>
<dbReference type="EMBL" id="MU866119">
    <property type="protein sequence ID" value="KAK4179338.1"/>
    <property type="molecule type" value="Genomic_DNA"/>
</dbReference>
<comment type="caution">
    <text evidence="2">The sequence shown here is derived from an EMBL/GenBank/DDBJ whole genome shotgun (WGS) entry which is preliminary data.</text>
</comment>
<reference evidence="2" key="1">
    <citation type="journal article" date="2023" name="Mol. Phylogenet. Evol.">
        <title>Genome-scale phylogeny and comparative genomics of the fungal order Sordariales.</title>
        <authorList>
            <person name="Hensen N."/>
            <person name="Bonometti L."/>
            <person name="Westerberg I."/>
            <person name="Brannstrom I.O."/>
            <person name="Guillou S."/>
            <person name="Cros-Aarteil S."/>
            <person name="Calhoun S."/>
            <person name="Haridas S."/>
            <person name="Kuo A."/>
            <person name="Mondo S."/>
            <person name="Pangilinan J."/>
            <person name="Riley R."/>
            <person name="LaButti K."/>
            <person name="Andreopoulos B."/>
            <person name="Lipzen A."/>
            <person name="Chen C."/>
            <person name="Yan M."/>
            <person name="Daum C."/>
            <person name="Ng V."/>
            <person name="Clum A."/>
            <person name="Steindorff A."/>
            <person name="Ohm R.A."/>
            <person name="Martin F."/>
            <person name="Silar P."/>
            <person name="Natvig D.O."/>
            <person name="Lalanne C."/>
            <person name="Gautier V."/>
            <person name="Ament-Velasquez S.L."/>
            <person name="Kruys A."/>
            <person name="Hutchinson M.I."/>
            <person name="Powell A.J."/>
            <person name="Barry K."/>
            <person name="Miller A.N."/>
            <person name="Grigoriev I.V."/>
            <person name="Debuchy R."/>
            <person name="Gladieux P."/>
            <person name="Hiltunen Thoren M."/>
            <person name="Johannesson H."/>
        </authorList>
    </citation>
    <scope>NUCLEOTIDE SEQUENCE</scope>
    <source>
        <strain evidence="2">CBS 892.96</strain>
    </source>
</reference>
<gene>
    <name evidence="2" type="ORF">QBC36DRAFT_322854</name>
</gene>
<protein>
    <submittedName>
        <fullName evidence="2">Uncharacterized protein</fullName>
    </submittedName>
</protein>
<sequence length="101" mass="11283">MKCKMRQAHRVVRQYQQQAQTADWKTVAGQAKAAAGALEAKAAEEKKKSREAALKEQFKMSVKMMAESSGVGEKKERSHKEVNNEQQTINATCGKLQTLVF</sequence>
<evidence type="ECO:0000313" key="2">
    <source>
        <dbReference type="EMBL" id="KAK4179338.1"/>
    </source>
</evidence>
<evidence type="ECO:0000313" key="3">
    <source>
        <dbReference type="Proteomes" id="UP001302321"/>
    </source>
</evidence>
<evidence type="ECO:0000256" key="1">
    <source>
        <dbReference type="SAM" id="MobiDB-lite"/>
    </source>
</evidence>
<feature type="compositionally biased region" description="Basic and acidic residues" evidence="1">
    <location>
        <begin position="72"/>
        <end position="83"/>
    </location>
</feature>
<proteinExistence type="predicted"/>